<organism evidence="1 2">
    <name type="scientific">Petrolisthes cinctipes</name>
    <name type="common">Flat porcelain crab</name>
    <dbReference type="NCBI Taxonomy" id="88211"/>
    <lineage>
        <taxon>Eukaryota</taxon>
        <taxon>Metazoa</taxon>
        <taxon>Ecdysozoa</taxon>
        <taxon>Arthropoda</taxon>
        <taxon>Crustacea</taxon>
        <taxon>Multicrustacea</taxon>
        <taxon>Malacostraca</taxon>
        <taxon>Eumalacostraca</taxon>
        <taxon>Eucarida</taxon>
        <taxon>Decapoda</taxon>
        <taxon>Pleocyemata</taxon>
        <taxon>Anomura</taxon>
        <taxon>Galatheoidea</taxon>
        <taxon>Porcellanidae</taxon>
        <taxon>Petrolisthes</taxon>
    </lineage>
</organism>
<evidence type="ECO:0000313" key="1">
    <source>
        <dbReference type="EMBL" id="KAK3876933.1"/>
    </source>
</evidence>
<sequence>MAMWWACEVRVTSQAGNIRPGNTAPKPKQQQLILGGTDSEACLVTVYFLAEATTDSLHYITLQEESGRE</sequence>
<dbReference type="EMBL" id="JAWQEG010001749">
    <property type="protein sequence ID" value="KAK3876933.1"/>
    <property type="molecule type" value="Genomic_DNA"/>
</dbReference>
<evidence type="ECO:0000313" key="2">
    <source>
        <dbReference type="Proteomes" id="UP001286313"/>
    </source>
</evidence>
<reference evidence="1" key="1">
    <citation type="submission" date="2023-10" db="EMBL/GenBank/DDBJ databases">
        <title>Genome assemblies of two species of porcelain crab, Petrolisthes cinctipes and Petrolisthes manimaculis (Anomura: Porcellanidae).</title>
        <authorList>
            <person name="Angst P."/>
        </authorList>
    </citation>
    <scope>NUCLEOTIDE SEQUENCE</scope>
    <source>
        <strain evidence="1">PB745_01</strain>
        <tissue evidence="1">Gill</tissue>
    </source>
</reference>
<dbReference type="Proteomes" id="UP001286313">
    <property type="component" value="Unassembled WGS sequence"/>
</dbReference>
<proteinExistence type="predicted"/>
<accession>A0AAE1FSC2</accession>
<name>A0AAE1FSC2_PETCI</name>
<comment type="caution">
    <text evidence="1">The sequence shown here is derived from an EMBL/GenBank/DDBJ whole genome shotgun (WGS) entry which is preliminary data.</text>
</comment>
<protein>
    <submittedName>
        <fullName evidence="1">Uncharacterized protein</fullName>
    </submittedName>
</protein>
<dbReference type="AlphaFoldDB" id="A0AAE1FSC2"/>
<keyword evidence="2" id="KW-1185">Reference proteome</keyword>
<gene>
    <name evidence="1" type="ORF">Pcinc_018318</name>
</gene>